<reference evidence="6 7" key="1">
    <citation type="submission" date="2021-07" db="EMBL/GenBank/DDBJ databases">
        <title>Sphingomonas sp.</title>
        <authorList>
            <person name="Feng G."/>
            <person name="Li J."/>
            <person name="Pan M."/>
        </authorList>
    </citation>
    <scope>NUCLEOTIDE SEQUENCE [LARGE SCALE GENOMIC DNA]</scope>
    <source>
        <strain evidence="6 7">RRHST34</strain>
    </source>
</reference>
<feature type="chain" id="PRO_5045206788" evidence="4">
    <location>
        <begin position="18"/>
        <end position="430"/>
    </location>
</feature>
<comment type="caution">
    <text evidence="6">The sequence shown here is derived from an EMBL/GenBank/DDBJ whole genome shotgun (WGS) entry which is preliminary data.</text>
</comment>
<keyword evidence="3" id="KW-0175">Coiled coil</keyword>
<feature type="coiled-coil region" evidence="3">
    <location>
        <begin position="31"/>
        <end position="65"/>
    </location>
</feature>
<evidence type="ECO:0000256" key="1">
    <source>
        <dbReference type="ARBA" id="ARBA00022723"/>
    </source>
</evidence>
<dbReference type="PANTHER" id="PTHR43808:SF17">
    <property type="entry name" value="PEPTIDASE M20"/>
    <property type="match status" value="1"/>
</dbReference>
<evidence type="ECO:0000259" key="5">
    <source>
        <dbReference type="Pfam" id="PF07687"/>
    </source>
</evidence>
<dbReference type="Pfam" id="PF01546">
    <property type="entry name" value="Peptidase_M20"/>
    <property type="match status" value="1"/>
</dbReference>
<name>A0ABS7BTH2_9SPHN</name>
<evidence type="ECO:0000256" key="4">
    <source>
        <dbReference type="SAM" id="SignalP"/>
    </source>
</evidence>
<dbReference type="InterPro" id="IPR002933">
    <property type="entry name" value="Peptidase_M20"/>
</dbReference>
<dbReference type="InterPro" id="IPR036264">
    <property type="entry name" value="Bact_exopeptidase_dim_dom"/>
</dbReference>
<gene>
    <name evidence="6" type="ORF">KZ820_19370</name>
</gene>
<dbReference type="Proteomes" id="UP000759103">
    <property type="component" value="Unassembled WGS sequence"/>
</dbReference>
<dbReference type="InterPro" id="IPR011650">
    <property type="entry name" value="Peptidase_M20_dimer"/>
</dbReference>
<dbReference type="SUPFAM" id="SSF55031">
    <property type="entry name" value="Bacterial exopeptidase dimerisation domain"/>
    <property type="match status" value="1"/>
</dbReference>
<keyword evidence="1" id="KW-0479">Metal-binding</keyword>
<dbReference type="PANTHER" id="PTHR43808">
    <property type="entry name" value="ACETYLORNITHINE DEACETYLASE"/>
    <property type="match status" value="1"/>
</dbReference>
<keyword evidence="7" id="KW-1185">Reference proteome</keyword>
<dbReference type="InterPro" id="IPR050072">
    <property type="entry name" value="Peptidase_M20A"/>
</dbReference>
<dbReference type="Gene3D" id="3.30.70.360">
    <property type="match status" value="1"/>
</dbReference>
<organism evidence="6 7">
    <name type="scientific">Sphingomonas citri</name>
    <dbReference type="NCBI Taxonomy" id="2862499"/>
    <lineage>
        <taxon>Bacteria</taxon>
        <taxon>Pseudomonadati</taxon>
        <taxon>Pseudomonadota</taxon>
        <taxon>Alphaproteobacteria</taxon>
        <taxon>Sphingomonadales</taxon>
        <taxon>Sphingomonadaceae</taxon>
        <taxon>Sphingomonas</taxon>
    </lineage>
</organism>
<sequence length="430" mass="45168">MRAMLIGAMLCAPAARAQVAAPSTQAADAAIVHALRERDDYRAAVRALEQEHDRWIETIVQLTEIPAPPFKEAARARAYAAMFKEAGLSDVRIDEVGNVLGLRRGTGAPGGKMVIMAAHLDTVFPSGTPVTVRRDGTRLHAAGVGDDSTGLATQLSLIRAMASAKIATPLDILFVGNVGEEGLGDLRGVRHLFSQPAYRDRAAAFFSIDGAAEDGFTVGGVGSKRYRLVYKGPGGHSYGAFGLVNPMAAMAATVTGLYALPTPTDPKTTYSASVVGGGTSVNAIPREVTLEVDMRSESAAALARLERDFLAVVDRSVAAENAARSVKQGAVTVEKVPVGDRPAGATPVTDPLVRLGIAAYREEKIAPRLTSSSTDANVPMSLGIPAVTLSRAATGDRGHSPDEWIETARDPSQRVKRLNLLLLLAAAGMR</sequence>
<dbReference type="Gene3D" id="3.40.630.10">
    <property type="entry name" value="Zn peptidases"/>
    <property type="match status" value="1"/>
</dbReference>
<protein>
    <submittedName>
        <fullName evidence="6">M20/M25/M40 family metallo-hydrolase</fullName>
    </submittedName>
</protein>
<dbReference type="RefSeq" id="WP_219750492.1">
    <property type="nucleotide sequence ID" value="NZ_JAHXZN010000011.1"/>
</dbReference>
<dbReference type="EMBL" id="JAHXZN010000011">
    <property type="protein sequence ID" value="MBW6532908.1"/>
    <property type="molecule type" value="Genomic_DNA"/>
</dbReference>
<dbReference type="SUPFAM" id="SSF53187">
    <property type="entry name" value="Zn-dependent exopeptidases"/>
    <property type="match status" value="1"/>
</dbReference>
<evidence type="ECO:0000256" key="2">
    <source>
        <dbReference type="ARBA" id="ARBA00022801"/>
    </source>
</evidence>
<evidence type="ECO:0000313" key="6">
    <source>
        <dbReference type="EMBL" id="MBW6532908.1"/>
    </source>
</evidence>
<feature type="signal peptide" evidence="4">
    <location>
        <begin position="1"/>
        <end position="17"/>
    </location>
</feature>
<evidence type="ECO:0000256" key="3">
    <source>
        <dbReference type="SAM" id="Coils"/>
    </source>
</evidence>
<accession>A0ABS7BTH2</accession>
<proteinExistence type="predicted"/>
<evidence type="ECO:0000313" key="7">
    <source>
        <dbReference type="Proteomes" id="UP000759103"/>
    </source>
</evidence>
<dbReference type="Pfam" id="PF07687">
    <property type="entry name" value="M20_dimer"/>
    <property type="match status" value="1"/>
</dbReference>
<feature type="domain" description="Peptidase M20 dimerisation" evidence="5">
    <location>
        <begin position="222"/>
        <end position="314"/>
    </location>
</feature>
<keyword evidence="4" id="KW-0732">Signal</keyword>
<keyword evidence="2" id="KW-0378">Hydrolase</keyword>